<sequence length="537" mass="60881">MVHEDGEGVNTIVMDRVTMNVADIQEQADELQDAIERMHQEVEKAFTAVSETTEEADLCGLQSVVEPEKVNAVKSTRKSNLFTKKGRVNGKDVRILLDTGASTNMIKPGLASTVLLSRRLQAQRFDGTLTPPTDVKHVEAPVSMDGYFFPTMEFVEWKLSESHDVIFGKPWFEEFNPQVNWQTEEVTIPERMQLMNVDGPTFPQQLNAGEYEQVYRVKLQIEPDLYGIPEPIRKVVTEEFKDVFPEQLPDGLPPMREVNFELTLKKGAQPSTRAPFRMSKMEQDAFEEFVKDKLQKGWIEVSNSPWISNIFAIPKKDSVTGKMPKGAEWLRSRNHVTVIAKIPLPLIEELFDKMAGCVVYTLIDLAQGYHQMRVVKSSRPYTAFRTHKETYQWCVAPMGVAGMPGTWSRLMHALFDTFEFVVVYLDDICVFSKSIEEHVEHLRAVCEVLPREQLYAHLSKCAFGQSEVAFLGHMGIIVDSSMISPNLLQAPTLKLTDFERPFIVTADASGHCICNGVTRNSNRNVNRLEFEVSRLGV</sequence>
<dbReference type="InterPro" id="IPR001969">
    <property type="entry name" value="Aspartic_peptidase_AS"/>
</dbReference>
<evidence type="ECO:0000259" key="2">
    <source>
        <dbReference type="Pfam" id="PF00078"/>
    </source>
</evidence>
<dbReference type="CDD" id="cd00303">
    <property type="entry name" value="retropepsin_like"/>
    <property type="match status" value="1"/>
</dbReference>
<dbReference type="Gene3D" id="3.30.70.270">
    <property type="match status" value="1"/>
</dbReference>
<dbReference type="Pfam" id="PF00078">
    <property type="entry name" value="RVT_1"/>
    <property type="match status" value="1"/>
</dbReference>
<comment type="caution">
    <text evidence="3">The sequence shown here is derived from an EMBL/GenBank/DDBJ whole genome shotgun (WGS) entry which is preliminary data.</text>
</comment>
<name>A0A225UXD0_9STRA</name>
<dbReference type="GO" id="GO:0004190">
    <property type="term" value="F:aspartic-type endopeptidase activity"/>
    <property type="evidence" value="ECO:0007669"/>
    <property type="project" value="InterPro"/>
</dbReference>
<dbReference type="OrthoDB" id="161383at2759"/>
<dbReference type="PROSITE" id="PS00141">
    <property type="entry name" value="ASP_PROTEASE"/>
    <property type="match status" value="1"/>
</dbReference>
<keyword evidence="1" id="KW-0175">Coiled coil</keyword>
<accession>A0A225UXD0</accession>
<dbReference type="Gene3D" id="2.40.70.10">
    <property type="entry name" value="Acid Proteases"/>
    <property type="match status" value="1"/>
</dbReference>
<reference evidence="4" key="1">
    <citation type="submission" date="2017-03" db="EMBL/GenBank/DDBJ databases">
        <title>Phytopthora megakarya and P. palmivora, two closely related causual agents of cacao black pod achieved similar genome size and gene model numbers by different mechanisms.</title>
        <authorList>
            <person name="Ali S."/>
            <person name="Shao J."/>
            <person name="Larry D.J."/>
            <person name="Kronmiller B."/>
            <person name="Shen D."/>
            <person name="Strem M.D."/>
            <person name="Melnick R.L."/>
            <person name="Guiltinan M.J."/>
            <person name="Tyler B.M."/>
            <person name="Meinhardt L.W."/>
            <person name="Bailey B.A."/>
        </authorList>
    </citation>
    <scope>NUCLEOTIDE SEQUENCE [LARGE SCALE GENOMIC DNA]</scope>
    <source>
        <strain evidence="4">zdho120</strain>
    </source>
</reference>
<dbReference type="AlphaFoldDB" id="A0A225UXD0"/>
<dbReference type="Gene3D" id="3.10.10.10">
    <property type="entry name" value="HIV Type 1 Reverse Transcriptase, subunit A, domain 1"/>
    <property type="match status" value="1"/>
</dbReference>
<evidence type="ECO:0000256" key="1">
    <source>
        <dbReference type="SAM" id="Coils"/>
    </source>
</evidence>
<dbReference type="PANTHER" id="PTHR24559:SF451">
    <property type="entry name" value="REVERSE TRANSCRIPTASE"/>
    <property type="match status" value="1"/>
</dbReference>
<proteinExistence type="predicted"/>
<dbReference type="GO" id="GO:0006508">
    <property type="term" value="P:proteolysis"/>
    <property type="evidence" value="ECO:0007669"/>
    <property type="project" value="InterPro"/>
</dbReference>
<dbReference type="Pfam" id="PF13650">
    <property type="entry name" value="Asp_protease_2"/>
    <property type="match status" value="1"/>
</dbReference>
<dbReference type="PANTHER" id="PTHR24559">
    <property type="entry name" value="TRANSPOSON TY3-I GAG-POL POLYPROTEIN"/>
    <property type="match status" value="1"/>
</dbReference>
<feature type="domain" description="Reverse transcriptase" evidence="2">
    <location>
        <begin position="343"/>
        <end position="473"/>
    </location>
</feature>
<dbReference type="SUPFAM" id="SSF56672">
    <property type="entry name" value="DNA/RNA polymerases"/>
    <property type="match status" value="1"/>
</dbReference>
<dbReference type="InterPro" id="IPR053134">
    <property type="entry name" value="RNA-dir_DNA_polymerase"/>
</dbReference>
<dbReference type="STRING" id="4795.A0A225UXD0"/>
<dbReference type="InterPro" id="IPR000477">
    <property type="entry name" value="RT_dom"/>
</dbReference>
<dbReference type="Proteomes" id="UP000198211">
    <property type="component" value="Unassembled WGS sequence"/>
</dbReference>
<keyword evidence="4" id="KW-1185">Reference proteome</keyword>
<dbReference type="SUPFAM" id="SSF50630">
    <property type="entry name" value="Acid proteases"/>
    <property type="match status" value="1"/>
</dbReference>
<dbReference type="InterPro" id="IPR043128">
    <property type="entry name" value="Rev_trsase/Diguanyl_cyclase"/>
</dbReference>
<evidence type="ECO:0000313" key="3">
    <source>
        <dbReference type="EMBL" id="OWY98155.1"/>
    </source>
</evidence>
<dbReference type="EMBL" id="NBNE01009688">
    <property type="protein sequence ID" value="OWY98155.1"/>
    <property type="molecule type" value="Genomic_DNA"/>
</dbReference>
<evidence type="ECO:0000313" key="4">
    <source>
        <dbReference type="Proteomes" id="UP000198211"/>
    </source>
</evidence>
<dbReference type="InterPro" id="IPR043502">
    <property type="entry name" value="DNA/RNA_pol_sf"/>
</dbReference>
<dbReference type="InterPro" id="IPR021109">
    <property type="entry name" value="Peptidase_aspartic_dom_sf"/>
</dbReference>
<feature type="coiled-coil region" evidence="1">
    <location>
        <begin position="14"/>
        <end position="48"/>
    </location>
</feature>
<protein>
    <submittedName>
        <fullName evidence="3">Retroelement pol Polyprotein</fullName>
    </submittedName>
</protein>
<dbReference type="CDD" id="cd01647">
    <property type="entry name" value="RT_LTR"/>
    <property type="match status" value="1"/>
</dbReference>
<organism evidence="3 4">
    <name type="scientific">Phytophthora megakarya</name>
    <dbReference type="NCBI Taxonomy" id="4795"/>
    <lineage>
        <taxon>Eukaryota</taxon>
        <taxon>Sar</taxon>
        <taxon>Stramenopiles</taxon>
        <taxon>Oomycota</taxon>
        <taxon>Peronosporomycetes</taxon>
        <taxon>Peronosporales</taxon>
        <taxon>Peronosporaceae</taxon>
        <taxon>Phytophthora</taxon>
    </lineage>
</organism>
<gene>
    <name evidence="3" type="ORF">PHMEG_00031146</name>
</gene>